<keyword evidence="4" id="KW-1185">Reference proteome</keyword>
<dbReference type="InterPro" id="IPR003323">
    <property type="entry name" value="OTU_dom"/>
</dbReference>
<dbReference type="InterPro" id="IPR038765">
    <property type="entry name" value="Papain-like_cys_pep_sf"/>
</dbReference>
<organism evidence="3 4">
    <name type="scientific">Steinernema hermaphroditum</name>
    <dbReference type="NCBI Taxonomy" id="289476"/>
    <lineage>
        <taxon>Eukaryota</taxon>
        <taxon>Metazoa</taxon>
        <taxon>Ecdysozoa</taxon>
        <taxon>Nematoda</taxon>
        <taxon>Chromadorea</taxon>
        <taxon>Rhabditida</taxon>
        <taxon>Tylenchina</taxon>
        <taxon>Panagrolaimomorpha</taxon>
        <taxon>Strongyloidoidea</taxon>
        <taxon>Steinernematidae</taxon>
        <taxon>Steinernema</taxon>
    </lineage>
</organism>
<dbReference type="Gene3D" id="3.90.70.80">
    <property type="match status" value="1"/>
</dbReference>
<dbReference type="Pfam" id="PF02338">
    <property type="entry name" value="OTU"/>
    <property type="match status" value="1"/>
</dbReference>
<dbReference type="SUPFAM" id="SSF54001">
    <property type="entry name" value="Cysteine proteinases"/>
    <property type="match status" value="1"/>
</dbReference>
<accession>A0AA39HYM6</accession>
<feature type="coiled-coil region" evidence="1">
    <location>
        <begin position="212"/>
        <end position="239"/>
    </location>
</feature>
<gene>
    <name evidence="3" type="ORF">QR680_006667</name>
</gene>
<reference evidence="3" key="1">
    <citation type="submission" date="2023-06" db="EMBL/GenBank/DDBJ databases">
        <title>Genomic analysis of the entomopathogenic nematode Steinernema hermaphroditum.</title>
        <authorList>
            <person name="Schwarz E.M."/>
            <person name="Heppert J.K."/>
            <person name="Baniya A."/>
            <person name="Schwartz H.T."/>
            <person name="Tan C.-H."/>
            <person name="Antoshechkin I."/>
            <person name="Sternberg P.W."/>
            <person name="Goodrich-Blair H."/>
            <person name="Dillman A.R."/>
        </authorList>
    </citation>
    <scope>NUCLEOTIDE SEQUENCE</scope>
    <source>
        <strain evidence="3">PS9179</strain>
        <tissue evidence="3">Whole animal</tissue>
    </source>
</reference>
<feature type="domain" description="OTU" evidence="2">
    <location>
        <begin position="103"/>
        <end position="251"/>
    </location>
</feature>
<name>A0AA39HYM6_9BILA</name>
<dbReference type="AlphaFoldDB" id="A0AA39HYM6"/>
<keyword evidence="1" id="KW-0175">Coiled coil</keyword>
<protein>
    <recommendedName>
        <fullName evidence="2">OTU domain-containing protein</fullName>
    </recommendedName>
</protein>
<dbReference type="GO" id="GO:0004843">
    <property type="term" value="F:cysteine-type deubiquitinase activity"/>
    <property type="evidence" value="ECO:0007669"/>
    <property type="project" value="TreeGrafter"/>
</dbReference>
<dbReference type="InterPro" id="IPR050704">
    <property type="entry name" value="Peptidase_C85-like"/>
</dbReference>
<evidence type="ECO:0000256" key="1">
    <source>
        <dbReference type="SAM" id="Coils"/>
    </source>
</evidence>
<dbReference type="CDD" id="cd22755">
    <property type="entry name" value="OTU_CeDUB-like"/>
    <property type="match status" value="1"/>
</dbReference>
<evidence type="ECO:0000313" key="3">
    <source>
        <dbReference type="EMBL" id="KAK0413214.1"/>
    </source>
</evidence>
<evidence type="ECO:0000259" key="2">
    <source>
        <dbReference type="PROSITE" id="PS50802"/>
    </source>
</evidence>
<proteinExistence type="predicted"/>
<dbReference type="PROSITE" id="PS50802">
    <property type="entry name" value="OTU"/>
    <property type="match status" value="1"/>
</dbReference>
<sequence>MSTMGNPVSDTDENGLRLGQETEELHHDRVSLSLGKVMHQARQADEWTQKIWLQGSTRSRRLSRNTRMKQITMAHRSRIGYEGPQKIWRSTAPFIMWDTYVPVRLINVVGDGNCGFRALSMFMFGHEEAHPILRTEICQYIAAQSLGWMLGMNSAYESAQSYLTRKRMAMPNSWMGTVELQAAAEMFDIHVLVNMDHYDDSIWNSSNIWPAAEALLKDVKRLEGEKAELLQQLNAAKDDLQKAHFVLLDYCCASVFDARDLFNKEIVREQLVEAIGTEAGNRRLQLDPNEIENFITCRVNEKRLWQYQGKVGLCGDVYLVMDIQSAIIGIVVDIDKKHGTFTRWVPSKEHLMRAKSAVRGGSDLKMTLSRL</sequence>
<evidence type="ECO:0000313" key="4">
    <source>
        <dbReference type="Proteomes" id="UP001175271"/>
    </source>
</evidence>
<dbReference type="GO" id="GO:0016579">
    <property type="term" value="P:protein deubiquitination"/>
    <property type="evidence" value="ECO:0007669"/>
    <property type="project" value="TreeGrafter"/>
</dbReference>
<comment type="caution">
    <text evidence="3">The sequence shown here is derived from an EMBL/GenBank/DDBJ whole genome shotgun (WGS) entry which is preliminary data.</text>
</comment>
<dbReference type="PANTHER" id="PTHR12419:SF7">
    <property type="entry name" value="OTU DOMAIN-CONTAINING PROTEIN 3"/>
    <property type="match status" value="1"/>
</dbReference>
<dbReference type="Proteomes" id="UP001175271">
    <property type="component" value="Unassembled WGS sequence"/>
</dbReference>
<dbReference type="PANTHER" id="PTHR12419">
    <property type="entry name" value="OTU DOMAIN CONTAINING PROTEIN"/>
    <property type="match status" value="1"/>
</dbReference>
<dbReference type="EMBL" id="JAUCMV010000003">
    <property type="protein sequence ID" value="KAK0413214.1"/>
    <property type="molecule type" value="Genomic_DNA"/>
</dbReference>